<evidence type="ECO:0000259" key="5">
    <source>
        <dbReference type="PROSITE" id="PS51194"/>
    </source>
</evidence>
<dbReference type="SMART" id="SM00490">
    <property type="entry name" value="HELICc"/>
    <property type="match status" value="1"/>
</dbReference>
<dbReference type="InterPro" id="IPR038718">
    <property type="entry name" value="SNF2-like_sf"/>
</dbReference>
<keyword evidence="2" id="KW-0479">Metal-binding</keyword>
<dbReference type="InterPro" id="IPR000330">
    <property type="entry name" value="SNF2_N"/>
</dbReference>
<dbReference type="InterPro" id="IPR001650">
    <property type="entry name" value="Helicase_C-like"/>
</dbReference>
<dbReference type="Proteomes" id="UP001597244">
    <property type="component" value="Unassembled WGS sequence"/>
</dbReference>
<dbReference type="InterPro" id="IPR014001">
    <property type="entry name" value="Helicase_ATP-bd"/>
</dbReference>
<dbReference type="Pfam" id="PF04434">
    <property type="entry name" value="SWIM"/>
    <property type="match status" value="1"/>
</dbReference>
<dbReference type="InterPro" id="IPR007527">
    <property type="entry name" value="Znf_SWIM"/>
</dbReference>
<evidence type="ECO:0000259" key="4">
    <source>
        <dbReference type="PROSITE" id="PS51192"/>
    </source>
</evidence>
<gene>
    <name evidence="6" type="ORF">ACFQ4L_03625</name>
</gene>
<evidence type="ECO:0000259" key="3">
    <source>
        <dbReference type="PROSITE" id="PS50966"/>
    </source>
</evidence>
<evidence type="ECO:0000313" key="6">
    <source>
        <dbReference type="EMBL" id="MFD1465180.1"/>
    </source>
</evidence>
<evidence type="ECO:0000256" key="2">
    <source>
        <dbReference type="PROSITE-ProRule" id="PRU00325"/>
    </source>
</evidence>
<dbReference type="PROSITE" id="PS50966">
    <property type="entry name" value="ZF_SWIM"/>
    <property type="match status" value="1"/>
</dbReference>
<dbReference type="EMBL" id="JBHTOF010000025">
    <property type="protein sequence ID" value="MFD1465180.1"/>
    <property type="molecule type" value="Genomic_DNA"/>
</dbReference>
<organism evidence="6 7">
    <name type="scientific">Lapidilactobacillus mulanensis</name>
    <dbReference type="NCBI Taxonomy" id="2485999"/>
    <lineage>
        <taxon>Bacteria</taxon>
        <taxon>Bacillati</taxon>
        <taxon>Bacillota</taxon>
        <taxon>Bacilli</taxon>
        <taxon>Lactobacillales</taxon>
        <taxon>Lactobacillaceae</taxon>
        <taxon>Lapidilactobacillus</taxon>
    </lineage>
</organism>
<comment type="caution">
    <text evidence="6">The sequence shown here is derived from an EMBL/GenBank/DDBJ whole genome shotgun (WGS) entry which is preliminary data.</text>
</comment>
<reference evidence="7" key="1">
    <citation type="journal article" date="2019" name="Int. J. Syst. Evol. Microbiol.">
        <title>The Global Catalogue of Microorganisms (GCM) 10K type strain sequencing project: providing services to taxonomists for standard genome sequencing and annotation.</title>
        <authorList>
            <consortium name="The Broad Institute Genomics Platform"/>
            <consortium name="The Broad Institute Genome Sequencing Center for Infectious Disease"/>
            <person name="Wu L."/>
            <person name="Ma J."/>
        </authorList>
    </citation>
    <scope>NUCLEOTIDE SEQUENCE [LARGE SCALE GENOMIC DNA]</scope>
    <source>
        <strain evidence="7">CCM 8951</strain>
    </source>
</reference>
<keyword evidence="1" id="KW-0378">Hydrolase</keyword>
<dbReference type="Pfam" id="PF08455">
    <property type="entry name" value="SNF2_assoc"/>
    <property type="match status" value="1"/>
</dbReference>
<evidence type="ECO:0000313" key="7">
    <source>
        <dbReference type="Proteomes" id="UP001597244"/>
    </source>
</evidence>
<dbReference type="InterPro" id="IPR049730">
    <property type="entry name" value="SNF2/RAD54-like_C"/>
</dbReference>
<dbReference type="PROSITE" id="PS51192">
    <property type="entry name" value="HELICASE_ATP_BIND_1"/>
    <property type="match status" value="1"/>
</dbReference>
<feature type="domain" description="Helicase C-terminal" evidence="5">
    <location>
        <begin position="977"/>
        <end position="1131"/>
    </location>
</feature>
<dbReference type="Pfam" id="PF00271">
    <property type="entry name" value="Helicase_C"/>
    <property type="match status" value="1"/>
</dbReference>
<name>A0ABW4DPK2_9LACO</name>
<evidence type="ECO:0000256" key="1">
    <source>
        <dbReference type="ARBA" id="ARBA00022801"/>
    </source>
</evidence>
<proteinExistence type="predicted"/>
<accession>A0ABW4DPK2</accession>
<sequence length="1137" mass="129039">MNRRIMPVRIWNRGQQIVDLEQLQIEYLDNVAQTVNATVFGTKAYQVRVGTTPDLDQCTCPFFPDHHYCKHIAAVVKLLKSQKRPVENLFDQNSDDLEFKNNFPKNYLQLSKRFETLLATHPEIARDVYLDKHLYDQLRADPTTWDDYFAPQNSQALAEQANTPGAETRSSTFAHFNVQPVDQSGQTFLTDLQLPQHTYFKPLSDALPTALNLEVTLMPLKIREDWMNPEETRLAIKLRVASAADQKFYVINNIRAFLEDYAHNDSYQTGGKRQFKLTPTVFSPSEQQFLMALNNSRACDQVIGDSQPSAKYFLIPIVNFVETLKLMSTLPNFQFQPSESESSVSYDQIDIKPLEAEDGLLTAQLNKVEDGYDLTLQRNFDDYLEAYLTFISQATFFTATSNQLNIINRIDESYSRVIDSQSRLKNNAIHFALGAESELTNFIAFFKQIGEIEVPTELISNPLIPHFDLDRDQNALELTLSYHSAAETVDEDANLTRDFAMEKQAHDYLHSLQFNQDGQRWTKDFSRGADLYHFFVAELPNLRENGVVSLSPELQDLLQDSDDLEPEVAVSTADGLLAINFSFAGIDESEVDHVLAQLDSQKPFIQRDDGSIIVIDDKLKKVSAALTKIRRQAHGKIDHGQVRVHASQAFALQASLGKDAKFDETFQQLIQNLTHPEEFPIKKQRPVNAKLRPYQELGVRWLEMLDTYKFGGILADEMGLGKTLQMISFLNNHLDAQQLDLIVSPASLIYNWQAEFKKFTPNITVEVVDGSKEHRRDLIKTSKADVLITSYNSARLDIEDYQQRTLDYLVLDEAQYIKNASTKTNQSLRKLEPKNTFALSGTPIENRVEELWAIFALVMPGLLPSKKAFGQLTPAEIAIRVKPFILRREKSAVMTELPALVETNLQNEMTTEQKTVYLAQLKQMQVKVKGMTSNSFVKNKLAILAGLTRLRQICNTPALYLDDYHGDSGKLNLLNEILQQALANERHILIFSQFTSMLDIIEGELKAQDLDCYVLNGSTKPKDRLQMVDAFNAGEKNIFLISLKAGGTGLNLTGADLVILVDLWWNPAVEDQATARAHRIGQTKKVDVLRLITKGTIEEQIYQLQEKKRNFVDQILDGTENKGSLTEDEIRLILGIE</sequence>
<dbReference type="PROSITE" id="PS51194">
    <property type="entry name" value="HELICASE_CTER"/>
    <property type="match status" value="1"/>
</dbReference>
<keyword evidence="7" id="KW-1185">Reference proteome</keyword>
<dbReference type="Pfam" id="PF00176">
    <property type="entry name" value="SNF2-rel_dom"/>
    <property type="match status" value="1"/>
</dbReference>
<keyword evidence="2" id="KW-0863">Zinc-finger</keyword>
<dbReference type="InterPro" id="IPR013663">
    <property type="entry name" value="Helicase_SWF/SNF/SWI_bac"/>
</dbReference>
<protein>
    <submittedName>
        <fullName evidence="6">SNF2-related protein</fullName>
    </submittedName>
</protein>
<dbReference type="SMART" id="SM00487">
    <property type="entry name" value="DEXDc"/>
    <property type="match status" value="1"/>
</dbReference>
<dbReference type="SUPFAM" id="SSF52540">
    <property type="entry name" value="P-loop containing nucleoside triphosphate hydrolases"/>
    <property type="match status" value="2"/>
</dbReference>
<keyword evidence="2" id="KW-0862">Zinc</keyword>
<dbReference type="Gene3D" id="3.40.50.300">
    <property type="entry name" value="P-loop containing nucleotide triphosphate hydrolases"/>
    <property type="match status" value="1"/>
</dbReference>
<dbReference type="InterPro" id="IPR027417">
    <property type="entry name" value="P-loop_NTPase"/>
</dbReference>
<dbReference type="Gene3D" id="3.40.50.10810">
    <property type="entry name" value="Tandem AAA-ATPase domain"/>
    <property type="match status" value="1"/>
</dbReference>
<feature type="domain" description="Helicase ATP-binding" evidence="4">
    <location>
        <begin position="703"/>
        <end position="861"/>
    </location>
</feature>
<dbReference type="CDD" id="cd18793">
    <property type="entry name" value="SF2_C_SNF"/>
    <property type="match status" value="1"/>
</dbReference>
<dbReference type="RefSeq" id="WP_225417293.1">
    <property type="nucleotide sequence ID" value="NZ_JBHTOF010000025.1"/>
</dbReference>
<dbReference type="PANTHER" id="PTHR10799">
    <property type="entry name" value="SNF2/RAD54 HELICASE FAMILY"/>
    <property type="match status" value="1"/>
</dbReference>
<feature type="domain" description="SWIM-type" evidence="3">
    <location>
        <begin position="45"/>
        <end position="80"/>
    </location>
</feature>